<keyword evidence="2 8" id="KW-1134">Transmembrane beta strand</keyword>
<dbReference type="PANTHER" id="PTHR12815">
    <property type="entry name" value="SORTING AND ASSEMBLY MACHINERY SAMM50 PROTEIN FAMILY MEMBER"/>
    <property type="match status" value="1"/>
</dbReference>
<keyword evidence="5 8" id="KW-0677">Repeat</keyword>
<dbReference type="HAMAP" id="MF_01430">
    <property type="entry name" value="OM_assembly_BamA"/>
    <property type="match status" value="1"/>
</dbReference>
<dbReference type="InterPro" id="IPR039910">
    <property type="entry name" value="D15-like"/>
</dbReference>
<dbReference type="GO" id="GO:0043165">
    <property type="term" value="P:Gram-negative-bacterium-type cell outer membrane assembly"/>
    <property type="evidence" value="ECO:0007669"/>
    <property type="project" value="UniProtKB-UniRule"/>
</dbReference>
<feature type="domain" description="POTRA" evidence="11">
    <location>
        <begin position="95"/>
        <end position="175"/>
    </location>
</feature>
<accession>A0A4R8IHP5</accession>
<evidence type="ECO:0000256" key="5">
    <source>
        <dbReference type="ARBA" id="ARBA00022737"/>
    </source>
</evidence>
<keyword evidence="13" id="KW-1185">Reference proteome</keyword>
<evidence type="ECO:0000256" key="10">
    <source>
        <dbReference type="SAM" id="MobiDB-lite"/>
    </source>
</evidence>
<evidence type="ECO:0000256" key="1">
    <source>
        <dbReference type="ARBA" id="ARBA00004370"/>
    </source>
</evidence>
<dbReference type="InterPro" id="IPR000184">
    <property type="entry name" value="Bac_surfAg_D15"/>
</dbReference>
<sequence precursor="true">MMFLMKRILTTLSLLCFMIPAMAFEPFVIKDIRLEGLQRISAGTVFNYLPLKAGDRLDAELSSRAIRELYQTGFFKDVELEREGDDLIVFVAERPAIADIRIEGNDSIPDEQLESSLQQIGLVRGQVMDRSTLDKVTQELERQYYGQGKYGVEIETVTTPLERNRVDIEINIAEGVAAEIFSVNIVGNKKFDDEELLKNLSLADSSYFGRNKYSRQELSGDLENLRSYYLDRGYINFNIDSSQVSLTPDKQEVYVTVNVSEGEQYTVSDIKVTGETIISEEEVDELITLEVGEVYSHRKSTETTNNISDRLAESGYAFANVNLIPDLDKDAQTVDLTLSVDPGRRVYVRRINITGNDKTRDEVIRREMRQHEGDWLSTKKVSLSRERLNRLGFFEQVSVETPSVSGTDDQVDVNINVKERPTGSLSAGIGYSDTDGALVNFGLTQENFLGTGKRLGLNIDNSSVTKFYNVSYTNPYYTDDGVSRGFNLFWREVDAEAADLTSFTTNTKGISMNYGIPLSEITRASVSFGVESTEIVPGSNVAQDILDFIDQNGSVYDDYEVSLGWRRDSRNRAILADSGSVASLSLSSTTPGSDLEYYKLNGRFQKYFGLTDNITLSTELNLGYGQSYGDTDIDGLPPHKNYYAGGSRSVRGYDSNSLGPRDEGGTNDPLGGNRKVVGRMELILPNIFAEQSRSTRIAAFFDAGNVFGADEKIESNDLRTSTGLAFMWLAPIGTLRFSYAVPLNDKPGDDVQNFQFTMGSSF</sequence>
<comment type="similarity">
    <text evidence="8">Belongs to the BamA family.</text>
</comment>
<evidence type="ECO:0000256" key="3">
    <source>
        <dbReference type="ARBA" id="ARBA00022692"/>
    </source>
</evidence>
<comment type="caution">
    <text evidence="12">The sequence shown here is derived from an EMBL/GenBank/DDBJ whole genome shotgun (WGS) entry which is preliminary data.</text>
</comment>
<evidence type="ECO:0000313" key="13">
    <source>
        <dbReference type="Proteomes" id="UP000294914"/>
    </source>
</evidence>
<dbReference type="InterPro" id="IPR010827">
    <property type="entry name" value="BamA/TamA_POTRA"/>
</dbReference>
<evidence type="ECO:0000259" key="11">
    <source>
        <dbReference type="PROSITE" id="PS51779"/>
    </source>
</evidence>
<dbReference type="Pfam" id="PF01103">
    <property type="entry name" value="Omp85"/>
    <property type="match status" value="1"/>
</dbReference>
<comment type="subunit">
    <text evidence="8">Part of the Bam complex.</text>
</comment>
<keyword evidence="4 8" id="KW-0732">Signal</keyword>
<gene>
    <name evidence="8" type="primary">bamA</name>
    <name evidence="12" type="ORF">EDC23_2293</name>
</gene>
<dbReference type="PIRSF" id="PIRSF006076">
    <property type="entry name" value="OM_assembly_OMP85"/>
    <property type="match status" value="1"/>
</dbReference>
<dbReference type="Pfam" id="PF07244">
    <property type="entry name" value="POTRA"/>
    <property type="match status" value="5"/>
</dbReference>
<keyword evidence="7 8" id="KW-0998">Cell outer membrane</keyword>
<dbReference type="EMBL" id="SOQX01000006">
    <property type="protein sequence ID" value="TDY00121.1"/>
    <property type="molecule type" value="Genomic_DNA"/>
</dbReference>
<dbReference type="OrthoDB" id="9803054at2"/>
<comment type="function">
    <text evidence="8">Part of the outer membrane protein assembly complex, which is involved in assembly and insertion of beta-barrel proteins into the outer membrane.</text>
</comment>
<organism evidence="12 13">
    <name type="scientific">Thiohalophilus thiocyanatoxydans</name>
    <dbReference type="NCBI Taxonomy" id="381308"/>
    <lineage>
        <taxon>Bacteria</taxon>
        <taxon>Pseudomonadati</taxon>
        <taxon>Pseudomonadota</taxon>
        <taxon>Gammaproteobacteria</taxon>
        <taxon>Thiohalomonadales</taxon>
        <taxon>Thiohalophilaceae</taxon>
        <taxon>Thiohalophilus</taxon>
    </lineage>
</organism>
<dbReference type="PROSITE" id="PS51779">
    <property type="entry name" value="POTRA"/>
    <property type="match status" value="5"/>
</dbReference>
<feature type="domain" description="POTRA" evidence="11">
    <location>
        <begin position="27"/>
        <end position="94"/>
    </location>
</feature>
<keyword evidence="3 8" id="KW-0812">Transmembrane</keyword>
<evidence type="ECO:0000256" key="7">
    <source>
        <dbReference type="ARBA" id="ARBA00023237"/>
    </source>
</evidence>
<feature type="chain" id="PRO_5021057290" description="Outer membrane protein assembly factor BamA" evidence="8">
    <location>
        <begin position="24"/>
        <end position="762"/>
    </location>
</feature>
<dbReference type="NCBIfam" id="TIGR03303">
    <property type="entry name" value="OM_YaeT"/>
    <property type="match status" value="1"/>
</dbReference>
<proteinExistence type="inferred from homology"/>
<dbReference type="FunFam" id="3.10.20.310:FF:000001">
    <property type="entry name" value="Outer membrane protein assembly factor BamA"/>
    <property type="match status" value="1"/>
</dbReference>
<feature type="domain" description="POTRA" evidence="11">
    <location>
        <begin position="265"/>
        <end position="343"/>
    </location>
</feature>
<evidence type="ECO:0000256" key="6">
    <source>
        <dbReference type="ARBA" id="ARBA00023136"/>
    </source>
</evidence>
<dbReference type="GO" id="GO:0051205">
    <property type="term" value="P:protein insertion into membrane"/>
    <property type="evidence" value="ECO:0007669"/>
    <property type="project" value="UniProtKB-UniRule"/>
</dbReference>
<dbReference type="GO" id="GO:1990063">
    <property type="term" value="C:Bam protein complex"/>
    <property type="evidence" value="ECO:0007669"/>
    <property type="project" value="TreeGrafter"/>
</dbReference>
<comment type="subcellular location">
    <subcellularLocation>
        <location evidence="8">Cell outer membrane</location>
    </subcellularLocation>
    <subcellularLocation>
        <location evidence="1">Membrane</location>
    </subcellularLocation>
</comment>
<dbReference type="InterPro" id="IPR023707">
    <property type="entry name" value="OM_assembly_BamA"/>
</dbReference>
<feature type="domain" description="POTRA" evidence="11">
    <location>
        <begin position="178"/>
        <end position="262"/>
    </location>
</feature>
<evidence type="ECO:0000313" key="12">
    <source>
        <dbReference type="EMBL" id="TDY00121.1"/>
    </source>
</evidence>
<dbReference type="PANTHER" id="PTHR12815:SF23">
    <property type="entry name" value="OUTER MEMBRANE PROTEIN ASSEMBLY FACTOR BAMA"/>
    <property type="match status" value="1"/>
</dbReference>
<feature type="signal peptide" evidence="8">
    <location>
        <begin position="1"/>
        <end position="23"/>
    </location>
</feature>
<evidence type="ECO:0000256" key="9">
    <source>
        <dbReference type="NCBIfam" id="TIGR03303"/>
    </source>
</evidence>
<reference evidence="12 13" key="1">
    <citation type="submission" date="2019-03" db="EMBL/GenBank/DDBJ databases">
        <title>Genomic Encyclopedia of Type Strains, Phase IV (KMG-IV): sequencing the most valuable type-strain genomes for metagenomic binning, comparative biology and taxonomic classification.</title>
        <authorList>
            <person name="Goeker M."/>
        </authorList>
    </citation>
    <scope>NUCLEOTIDE SEQUENCE [LARGE SCALE GENOMIC DNA]</scope>
    <source>
        <strain evidence="12 13">DSM 16326</strain>
    </source>
</reference>
<dbReference type="Gene3D" id="2.40.160.50">
    <property type="entry name" value="membrane protein fhac: a member of the omp85/tpsb transporter family"/>
    <property type="match status" value="1"/>
</dbReference>
<evidence type="ECO:0000256" key="8">
    <source>
        <dbReference type="HAMAP-Rule" id="MF_01430"/>
    </source>
</evidence>
<protein>
    <recommendedName>
        <fullName evidence="8 9">Outer membrane protein assembly factor BamA</fullName>
    </recommendedName>
</protein>
<name>A0A4R8IHP5_9GAMM</name>
<feature type="region of interest" description="Disordered" evidence="10">
    <location>
        <begin position="651"/>
        <end position="672"/>
    </location>
</feature>
<keyword evidence="6 8" id="KW-0472">Membrane</keyword>
<evidence type="ECO:0000256" key="4">
    <source>
        <dbReference type="ARBA" id="ARBA00022729"/>
    </source>
</evidence>
<feature type="domain" description="POTRA" evidence="11">
    <location>
        <begin position="346"/>
        <end position="420"/>
    </location>
</feature>
<dbReference type="Proteomes" id="UP000294914">
    <property type="component" value="Unassembled WGS sequence"/>
</dbReference>
<dbReference type="AlphaFoldDB" id="A0A4R8IHP5"/>
<dbReference type="InterPro" id="IPR034746">
    <property type="entry name" value="POTRA"/>
</dbReference>
<dbReference type="Gene3D" id="3.10.20.310">
    <property type="entry name" value="membrane protein fhac"/>
    <property type="match status" value="5"/>
</dbReference>
<evidence type="ECO:0000256" key="2">
    <source>
        <dbReference type="ARBA" id="ARBA00022452"/>
    </source>
</evidence>